<dbReference type="OrthoDB" id="629734at2759"/>
<dbReference type="Pfam" id="PF24758">
    <property type="entry name" value="LRR_At5g56370"/>
    <property type="match status" value="1"/>
</dbReference>
<sequence>MDPKSYVRPCLPAHAVVTGAILSAAAGEAYDGVDRISALTDDILRIIVSRLPIKDAVSTTLLSKRWVRLWSSVPLVFYDEQLSTSPESTRVAAVDCIMSRRHLNEWPPLLVDKCVEDLVFVGLRSSFSLPLPASILSCTNLLSLYLGSLDLPSEAPSGVGTFPHLEELVILNCAINQDILNYILDSSPMLKVFSLVLIHELPLTVRLRGQNLQCVNLFCFMGSEISVSVVPCLERILAWMALPPLNSGGILKVAIDATPKVLGFMDAGAHLLQIGEIIVKKGTDVRPSTKVWSVRILALKVNFGVLAQLKSATLNLPSDEQHTEFYEELDLIGCVQSQIKKVVLHDFRCSQSELSFLKQYYGWSFRRASDLSIEDPFDLVHGKEVSHFSKDFK</sequence>
<reference evidence="4" key="1">
    <citation type="journal article" date="2019" name="Nat. Commun.">
        <title>The genome of broomcorn millet.</title>
        <authorList>
            <person name="Zou C."/>
            <person name="Miki D."/>
            <person name="Li D."/>
            <person name="Tang Q."/>
            <person name="Xiao L."/>
            <person name="Rajput S."/>
            <person name="Deng P."/>
            <person name="Jia W."/>
            <person name="Huang R."/>
            <person name="Zhang M."/>
            <person name="Sun Y."/>
            <person name="Hu J."/>
            <person name="Fu X."/>
            <person name="Schnable P.S."/>
            <person name="Li F."/>
            <person name="Zhang H."/>
            <person name="Feng B."/>
            <person name="Zhu X."/>
            <person name="Liu R."/>
            <person name="Schnable J.C."/>
            <person name="Zhu J.-K."/>
            <person name="Zhang H."/>
        </authorList>
    </citation>
    <scope>NUCLEOTIDE SEQUENCE [LARGE SCALE GENOMIC DNA]</scope>
</reference>
<dbReference type="Proteomes" id="UP000275267">
    <property type="component" value="Unassembled WGS sequence"/>
</dbReference>
<dbReference type="InterPro" id="IPR032675">
    <property type="entry name" value="LRR_dom_sf"/>
</dbReference>
<protein>
    <submittedName>
        <fullName evidence="3">F-box/FBD/LRR-repeat protein</fullName>
    </submittedName>
</protein>
<gene>
    <name evidence="3" type="ORF">C2845_PM02G45140</name>
</gene>
<dbReference type="PANTHER" id="PTHR32141">
    <property type="match status" value="1"/>
</dbReference>
<comment type="caution">
    <text evidence="3">The sequence shown here is derived from an EMBL/GenBank/DDBJ whole genome shotgun (WGS) entry which is preliminary data.</text>
</comment>
<dbReference type="InterPro" id="IPR036047">
    <property type="entry name" value="F-box-like_dom_sf"/>
</dbReference>
<feature type="domain" description="F-box" evidence="1">
    <location>
        <begin position="36"/>
        <end position="76"/>
    </location>
</feature>
<dbReference type="Gene3D" id="3.80.10.10">
    <property type="entry name" value="Ribonuclease Inhibitor"/>
    <property type="match status" value="1"/>
</dbReference>
<feature type="domain" description="F-box/LRR-repeat protein 15/At3g58940/PEG3-like LRR" evidence="2">
    <location>
        <begin position="103"/>
        <end position="310"/>
    </location>
</feature>
<name>A0A3L6S5X0_PANMI</name>
<dbReference type="PANTHER" id="PTHR32141:SF50">
    <property type="entry name" value="OS01G0706266 PROTEIN"/>
    <property type="match status" value="1"/>
</dbReference>
<dbReference type="SUPFAM" id="SSF52047">
    <property type="entry name" value="RNI-like"/>
    <property type="match status" value="1"/>
</dbReference>
<keyword evidence="4" id="KW-1185">Reference proteome</keyword>
<evidence type="ECO:0000313" key="3">
    <source>
        <dbReference type="EMBL" id="RLN15994.1"/>
    </source>
</evidence>
<evidence type="ECO:0000313" key="4">
    <source>
        <dbReference type="Proteomes" id="UP000275267"/>
    </source>
</evidence>
<evidence type="ECO:0000259" key="1">
    <source>
        <dbReference type="Pfam" id="PF00646"/>
    </source>
</evidence>
<proteinExistence type="predicted"/>
<dbReference type="InterPro" id="IPR001810">
    <property type="entry name" value="F-box_dom"/>
</dbReference>
<dbReference type="STRING" id="4540.A0A3L6S5X0"/>
<dbReference type="InterPro" id="IPR055411">
    <property type="entry name" value="LRR_FXL15/At3g58940/PEG3-like"/>
</dbReference>
<evidence type="ECO:0000259" key="2">
    <source>
        <dbReference type="Pfam" id="PF24758"/>
    </source>
</evidence>
<organism evidence="3 4">
    <name type="scientific">Panicum miliaceum</name>
    <name type="common">Proso millet</name>
    <name type="synonym">Broomcorn millet</name>
    <dbReference type="NCBI Taxonomy" id="4540"/>
    <lineage>
        <taxon>Eukaryota</taxon>
        <taxon>Viridiplantae</taxon>
        <taxon>Streptophyta</taxon>
        <taxon>Embryophyta</taxon>
        <taxon>Tracheophyta</taxon>
        <taxon>Spermatophyta</taxon>
        <taxon>Magnoliopsida</taxon>
        <taxon>Liliopsida</taxon>
        <taxon>Poales</taxon>
        <taxon>Poaceae</taxon>
        <taxon>PACMAD clade</taxon>
        <taxon>Panicoideae</taxon>
        <taxon>Panicodae</taxon>
        <taxon>Paniceae</taxon>
        <taxon>Panicinae</taxon>
        <taxon>Panicum</taxon>
        <taxon>Panicum sect. Panicum</taxon>
    </lineage>
</organism>
<dbReference type="Pfam" id="PF00646">
    <property type="entry name" value="F-box"/>
    <property type="match status" value="1"/>
</dbReference>
<accession>A0A3L6S5X0</accession>
<dbReference type="AlphaFoldDB" id="A0A3L6S5X0"/>
<dbReference type="SUPFAM" id="SSF81383">
    <property type="entry name" value="F-box domain"/>
    <property type="match status" value="1"/>
</dbReference>
<dbReference type="EMBL" id="PQIB02000005">
    <property type="protein sequence ID" value="RLN15994.1"/>
    <property type="molecule type" value="Genomic_DNA"/>
</dbReference>
<dbReference type="InterPro" id="IPR055302">
    <property type="entry name" value="F-box_dom-containing"/>
</dbReference>